<evidence type="ECO:0000256" key="1">
    <source>
        <dbReference type="ARBA" id="ARBA00004496"/>
    </source>
</evidence>
<sequence length="252" mass="28046">MKAYPFLAALALVAFAAALGTLYTRTVEARELSAAVIDMEMRLNAAQLDAKELRGQNEQLTDAVTEQKRFATELEVKWQVESDEMKKKIRDLEGCEAEKNELKTRLGTEEEELNKVKGNCAAFLNNKKNQRRSRRSKSRPSDPDSSKARFVQRYLRTPGTGGQCLSRLHKPTARLFTRNLEEEGAGFEYTVFANKAERRAVCLFQAGPLLEGPPGHVHGGAIATIIDSATGICATYLTGFVMTANLNINYRK</sequence>
<evidence type="ECO:0000256" key="4">
    <source>
        <dbReference type="ARBA" id="ARBA00004637"/>
    </source>
</evidence>
<keyword evidence="10" id="KW-0276">Fatty acid metabolism</keyword>
<evidence type="ECO:0000256" key="18">
    <source>
        <dbReference type="ARBA" id="ARBA00038456"/>
    </source>
</evidence>
<evidence type="ECO:0000259" key="30">
    <source>
        <dbReference type="Pfam" id="PF03061"/>
    </source>
</evidence>
<evidence type="ECO:0000313" key="31">
    <source>
        <dbReference type="EMBL" id="RXM91386.1"/>
    </source>
</evidence>
<feature type="region of interest" description="Disordered" evidence="28">
    <location>
        <begin position="125"/>
        <end position="147"/>
    </location>
</feature>
<keyword evidence="29" id="KW-0732">Signal</keyword>
<evidence type="ECO:0000256" key="29">
    <source>
        <dbReference type="SAM" id="SignalP"/>
    </source>
</evidence>
<evidence type="ECO:0000256" key="6">
    <source>
        <dbReference type="ARBA" id="ARBA00022490"/>
    </source>
</evidence>
<dbReference type="GO" id="GO:0006915">
    <property type="term" value="P:apoptotic process"/>
    <property type="evidence" value="ECO:0007669"/>
    <property type="project" value="UniProtKB-KW"/>
</dbReference>
<dbReference type="AlphaFoldDB" id="A0A444UTB3"/>
<feature type="domain" description="Thioesterase" evidence="30">
    <location>
        <begin position="215"/>
        <end position="252"/>
    </location>
</feature>
<dbReference type="PANTHER" id="PTHR12418:SF19">
    <property type="entry name" value="ACYL-COENZYME A THIOESTERASE THEM4"/>
    <property type="match status" value="1"/>
</dbReference>
<evidence type="ECO:0000256" key="27">
    <source>
        <dbReference type="SAM" id="Coils"/>
    </source>
</evidence>
<evidence type="ECO:0000313" key="32">
    <source>
        <dbReference type="Proteomes" id="UP000289886"/>
    </source>
</evidence>
<keyword evidence="12" id="KW-0443">Lipid metabolism</keyword>
<keyword evidence="27" id="KW-0175">Coiled coil</keyword>
<evidence type="ECO:0000256" key="25">
    <source>
        <dbReference type="ARBA" id="ARBA00048074"/>
    </source>
</evidence>
<comment type="catalytic activity">
    <reaction evidence="25">
        <text>dodecanoyl-CoA + H2O = dodecanoate + CoA + H(+)</text>
        <dbReference type="Rhea" id="RHEA:30135"/>
        <dbReference type="ChEBI" id="CHEBI:15377"/>
        <dbReference type="ChEBI" id="CHEBI:15378"/>
        <dbReference type="ChEBI" id="CHEBI:18262"/>
        <dbReference type="ChEBI" id="CHEBI:57287"/>
        <dbReference type="ChEBI" id="CHEBI:57375"/>
    </reaction>
    <physiologicalReaction direction="left-to-right" evidence="25">
        <dbReference type="Rhea" id="RHEA:30136"/>
    </physiologicalReaction>
</comment>
<evidence type="ECO:0000256" key="23">
    <source>
        <dbReference type="ARBA" id="ARBA00047734"/>
    </source>
</evidence>
<gene>
    <name evidence="31" type="ORF">EOD39_21232</name>
</gene>
<protein>
    <recommendedName>
        <fullName evidence="20">Acyl-coenzyme A thioesterase THEM4</fullName>
        <ecNumber evidence="19">3.1.2.2</ecNumber>
    </recommendedName>
    <alternativeName>
        <fullName evidence="21">Thioesterase superfamily member 4</fullName>
    </alternativeName>
</protein>
<organism evidence="31 32">
    <name type="scientific">Acipenser ruthenus</name>
    <name type="common">Sterlet sturgeon</name>
    <dbReference type="NCBI Taxonomy" id="7906"/>
    <lineage>
        <taxon>Eukaryota</taxon>
        <taxon>Metazoa</taxon>
        <taxon>Chordata</taxon>
        <taxon>Craniata</taxon>
        <taxon>Vertebrata</taxon>
        <taxon>Euteleostomi</taxon>
        <taxon>Actinopterygii</taxon>
        <taxon>Chondrostei</taxon>
        <taxon>Acipenseriformes</taxon>
        <taxon>Acipenseridae</taxon>
        <taxon>Acipenser</taxon>
    </lineage>
</organism>
<keyword evidence="6" id="KW-0963">Cytoplasm</keyword>
<dbReference type="InterPro" id="IPR006683">
    <property type="entry name" value="Thioestr_dom"/>
</dbReference>
<evidence type="ECO:0000256" key="17">
    <source>
        <dbReference type="ARBA" id="ARBA00037002"/>
    </source>
</evidence>
<reference evidence="31 32" key="1">
    <citation type="submission" date="2019-01" db="EMBL/GenBank/DDBJ databases">
        <title>Draft Genome and Complete Hox-Cluster Characterization of the Sterlet Sturgeon (Acipenser ruthenus).</title>
        <authorList>
            <person name="Wei Q."/>
        </authorList>
    </citation>
    <scope>NUCLEOTIDE SEQUENCE [LARGE SCALE GENOMIC DNA]</scope>
    <source>
        <strain evidence="31">WHYD16114868_AA</strain>
        <tissue evidence="31">Blood</tissue>
    </source>
</reference>
<evidence type="ECO:0000256" key="8">
    <source>
        <dbReference type="ARBA" id="ARBA00022792"/>
    </source>
</evidence>
<evidence type="ECO:0000256" key="10">
    <source>
        <dbReference type="ARBA" id="ARBA00022832"/>
    </source>
</evidence>
<comment type="catalytic activity">
    <reaction evidence="24">
        <text>decanoyl-CoA + H2O = decanoate + CoA + H(+)</text>
        <dbReference type="Rhea" id="RHEA:40059"/>
        <dbReference type="ChEBI" id="CHEBI:15377"/>
        <dbReference type="ChEBI" id="CHEBI:15378"/>
        <dbReference type="ChEBI" id="CHEBI:27689"/>
        <dbReference type="ChEBI" id="CHEBI:57287"/>
        <dbReference type="ChEBI" id="CHEBI:61430"/>
    </reaction>
    <physiologicalReaction direction="left-to-right" evidence="24">
        <dbReference type="Rhea" id="RHEA:40060"/>
    </physiologicalReaction>
</comment>
<keyword evidence="13" id="KW-0496">Mitochondrion</keyword>
<keyword evidence="5" id="KW-1003">Cell membrane</keyword>
<evidence type="ECO:0000256" key="28">
    <source>
        <dbReference type="SAM" id="MobiDB-lite"/>
    </source>
</evidence>
<keyword evidence="32" id="KW-1185">Reference proteome</keyword>
<keyword evidence="15" id="KW-0966">Cell projection</keyword>
<dbReference type="InterPro" id="IPR029069">
    <property type="entry name" value="HotDog_dom_sf"/>
</dbReference>
<evidence type="ECO:0000256" key="21">
    <source>
        <dbReference type="ARBA" id="ARBA00043210"/>
    </source>
</evidence>
<dbReference type="PANTHER" id="PTHR12418">
    <property type="entry name" value="ACYL-COENZYME A THIOESTERASE THEM4"/>
    <property type="match status" value="1"/>
</dbReference>
<comment type="catalytic activity">
    <reaction evidence="22">
        <text>octanoyl-CoA + H2O = octanoate + CoA + H(+)</text>
        <dbReference type="Rhea" id="RHEA:30143"/>
        <dbReference type="ChEBI" id="CHEBI:15377"/>
        <dbReference type="ChEBI" id="CHEBI:15378"/>
        <dbReference type="ChEBI" id="CHEBI:25646"/>
        <dbReference type="ChEBI" id="CHEBI:57287"/>
        <dbReference type="ChEBI" id="CHEBI:57386"/>
    </reaction>
    <physiologicalReaction direction="left-to-right" evidence="22">
        <dbReference type="Rhea" id="RHEA:30144"/>
    </physiologicalReaction>
</comment>
<proteinExistence type="inferred from homology"/>
<evidence type="ECO:0000256" key="5">
    <source>
        <dbReference type="ARBA" id="ARBA00022475"/>
    </source>
</evidence>
<feature type="coiled-coil region" evidence="27">
    <location>
        <begin position="36"/>
        <end position="119"/>
    </location>
</feature>
<comment type="catalytic activity">
    <reaction evidence="17">
        <text>(9Z)-octadecenoyl-CoA + H2O = (9Z)-octadecenoate + CoA + H(+)</text>
        <dbReference type="Rhea" id="RHEA:40139"/>
        <dbReference type="ChEBI" id="CHEBI:15377"/>
        <dbReference type="ChEBI" id="CHEBI:15378"/>
        <dbReference type="ChEBI" id="CHEBI:30823"/>
        <dbReference type="ChEBI" id="CHEBI:57287"/>
        <dbReference type="ChEBI" id="CHEBI:57387"/>
    </reaction>
    <physiologicalReaction direction="left-to-right" evidence="17">
        <dbReference type="Rhea" id="RHEA:40140"/>
    </physiologicalReaction>
</comment>
<comment type="catalytic activity">
    <reaction evidence="16">
        <text>(5Z,8Z,11Z,14Z)-eicosatetraenoyl-CoA + H2O = (5Z,8Z,11Z,14Z)-eicosatetraenoate + CoA + H(+)</text>
        <dbReference type="Rhea" id="RHEA:40151"/>
        <dbReference type="ChEBI" id="CHEBI:15377"/>
        <dbReference type="ChEBI" id="CHEBI:15378"/>
        <dbReference type="ChEBI" id="CHEBI:32395"/>
        <dbReference type="ChEBI" id="CHEBI:57287"/>
        <dbReference type="ChEBI" id="CHEBI:57368"/>
    </reaction>
    <physiologicalReaction direction="left-to-right" evidence="16">
        <dbReference type="Rhea" id="RHEA:40152"/>
    </physiologicalReaction>
</comment>
<feature type="compositionally biased region" description="Basic residues" evidence="28">
    <location>
        <begin position="128"/>
        <end position="138"/>
    </location>
</feature>
<accession>A0A444UTB3</accession>
<comment type="catalytic activity">
    <reaction evidence="23">
        <text>hexadecanoyl-CoA + H2O = hexadecanoate + CoA + H(+)</text>
        <dbReference type="Rhea" id="RHEA:16645"/>
        <dbReference type="ChEBI" id="CHEBI:7896"/>
        <dbReference type="ChEBI" id="CHEBI:15377"/>
        <dbReference type="ChEBI" id="CHEBI:15378"/>
        <dbReference type="ChEBI" id="CHEBI:57287"/>
        <dbReference type="ChEBI" id="CHEBI:57379"/>
        <dbReference type="EC" id="3.1.2.2"/>
    </reaction>
    <physiologicalReaction direction="left-to-right" evidence="23">
        <dbReference type="Rhea" id="RHEA:16646"/>
    </physiologicalReaction>
</comment>
<evidence type="ECO:0000256" key="15">
    <source>
        <dbReference type="ARBA" id="ARBA00023273"/>
    </source>
</evidence>
<evidence type="ECO:0000256" key="14">
    <source>
        <dbReference type="ARBA" id="ARBA00023136"/>
    </source>
</evidence>
<keyword evidence="11" id="KW-0809">Transit peptide</keyword>
<feature type="chain" id="PRO_5018993249" description="Acyl-coenzyme A thioesterase THEM4" evidence="29">
    <location>
        <begin position="19"/>
        <end position="252"/>
    </location>
</feature>
<keyword evidence="14" id="KW-0472">Membrane</keyword>
<evidence type="ECO:0000256" key="12">
    <source>
        <dbReference type="ARBA" id="ARBA00023098"/>
    </source>
</evidence>
<comment type="similarity">
    <text evidence="18">Belongs to the THEM4/THEM5 thioesterase family.</text>
</comment>
<comment type="subcellular location">
    <subcellularLocation>
        <location evidence="3">Cell projection</location>
        <location evidence="3">Ruffle membrane</location>
    </subcellularLocation>
    <subcellularLocation>
        <location evidence="1">Cytoplasm</location>
    </subcellularLocation>
    <subcellularLocation>
        <location evidence="4">Mitochondrion inner membrane</location>
        <topology evidence="4">Peripheral membrane protein</topology>
    </subcellularLocation>
    <subcellularLocation>
        <location evidence="2">Mitochondrion intermembrane space</location>
    </subcellularLocation>
</comment>
<dbReference type="Proteomes" id="UP000289886">
    <property type="component" value="Unassembled WGS sequence"/>
</dbReference>
<dbReference type="GO" id="GO:0005758">
    <property type="term" value="C:mitochondrial intermembrane space"/>
    <property type="evidence" value="ECO:0007669"/>
    <property type="project" value="UniProtKB-SubCell"/>
</dbReference>
<comment type="catalytic activity">
    <reaction evidence="26">
        <text>tetradecanoyl-CoA + H2O = tetradecanoate + CoA + H(+)</text>
        <dbReference type="Rhea" id="RHEA:40119"/>
        <dbReference type="ChEBI" id="CHEBI:15377"/>
        <dbReference type="ChEBI" id="CHEBI:15378"/>
        <dbReference type="ChEBI" id="CHEBI:30807"/>
        <dbReference type="ChEBI" id="CHEBI:57287"/>
        <dbReference type="ChEBI" id="CHEBI:57385"/>
    </reaction>
    <physiologicalReaction direction="left-to-right" evidence="26">
        <dbReference type="Rhea" id="RHEA:40120"/>
    </physiologicalReaction>
</comment>
<dbReference type="GO" id="GO:0016787">
    <property type="term" value="F:hydrolase activity"/>
    <property type="evidence" value="ECO:0007669"/>
    <property type="project" value="UniProtKB-KW"/>
</dbReference>
<dbReference type="GO" id="GO:0005743">
    <property type="term" value="C:mitochondrial inner membrane"/>
    <property type="evidence" value="ECO:0007669"/>
    <property type="project" value="UniProtKB-SubCell"/>
</dbReference>
<dbReference type="EC" id="3.1.2.2" evidence="19"/>
<dbReference type="EMBL" id="SCEB01008971">
    <property type="protein sequence ID" value="RXM91386.1"/>
    <property type="molecule type" value="Genomic_DNA"/>
</dbReference>
<evidence type="ECO:0000256" key="22">
    <source>
        <dbReference type="ARBA" id="ARBA00047588"/>
    </source>
</evidence>
<dbReference type="GO" id="GO:0006631">
    <property type="term" value="P:fatty acid metabolic process"/>
    <property type="evidence" value="ECO:0007669"/>
    <property type="project" value="UniProtKB-KW"/>
</dbReference>
<dbReference type="InterPro" id="IPR052365">
    <property type="entry name" value="THEM4/THEM5_acyl-CoA_thioest"/>
</dbReference>
<dbReference type="CDD" id="cd03443">
    <property type="entry name" value="PaaI_thioesterase"/>
    <property type="match status" value="1"/>
</dbReference>
<evidence type="ECO:0000256" key="3">
    <source>
        <dbReference type="ARBA" id="ARBA00004632"/>
    </source>
</evidence>
<feature type="signal peptide" evidence="29">
    <location>
        <begin position="1"/>
        <end position="18"/>
    </location>
</feature>
<evidence type="ECO:0000256" key="26">
    <source>
        <dbReference type="ARBA" id="ARBA00048180"/>
    </source>
</evidence>
<keyword evidence="8" id="KW-0999">Mitochondrion inner membrane</keyword>
<dbReference type="SUPFAM" id="SSF54637">
    <property type="entry name" value="Thioesterase/thiol ester dehydrase-isomerase"/>
    <property type="match status" value="1"/>
</dbReference>
<evidence type="ECO:0000256" key="13">
    <source>
        <dbReference type="ARBA" id="ARBA00023128"/>
    </source>
</evidence>
<name>A0A444UTB3_ACIRT</name>
<evidence type="ECO:0000256" key="20">
    <source>
        <dbReference type="ARBA" id="ARBA00040123"/>
    </source>
</evidence>
<evidence type="ECO:0000256" key="2">
    <source>
        <dbReference type="ARBA" id="ARBA00004569"/>
    </source>
</evidence>
<evidence type="ECO:0000256" key="19">
    <source>
        <dbReference type="ARBA" id="ARBA00038848"/>
    </source>
</evidence>
<evidence type="ECO:0000256" key="7">
    <source>
        <dbReference type="ARBA" id="ARBA00022703"/>
    </source>
</evidence>
<dbReference type="GO" id="GO:0032587">
    <property type="term" value="C:ruffle membrane"/>
    <property type="evidence" value="ECO:0007669"/>
    <property type="project" value="UniProtKB-SubCell"/>
</dbReference>
<evidence type="ECO:0000256" key="9">
    <source>
        <dbReference type="ARBA" id="ARBA00022801"/>
    </source>
</evidence>
<keyword evidence="7" id="KW-0053">Apoptosis</keyword>
<dbReference type="Pfam" id="PF03061">
    <property type="entry name" value="4HBT"/>
    <property type="match status" value="1"/>
</dbReference>
<comment type="caution">
    <text evidence="31">The sequence shown here is derived from an EMBL/GenBank/DDBJ whole genome shotgun (WGS) entry which is preliminary data.</text>
</comment>
<dbReference type="Gene3D" id="3.10.129.10">
    <property type="entry name" value="Hotdog Thioesterase"/>
    <property type="match status" value="1"/>
</dbReference>
<evidence type="ECO:0000256" key="24">
    <source>
        <dbReference type="ARBA" id="ARBA00047969"/>
    </source>
</evidence>
<keyword evidence="9" id="KW-0378">Hydrolase</keyword>
<evidence type="ECO:0000256" key="16">
    <source>
        <dbReference type="ARBA" id="ARBA00035852"/>
    </source>
</evidence>
<evidence type="ECO:0000256" key="11">
    <source>
        <dbReference type="ARBA" id="ARBA00022946"/>
    </source>
</evidence>